<evidence type="ECO:0000313" key="3">
    <source>
        <dbReference type="Proteomes" id="UP000603865"/>
    </source>
</evidence>
<name>A0A918CFQ0_9DEIO</name>
<dbReference type="Pfam" id="PF07452">
    <property type="entry name" value="CHRD"/>
    <property type="match status" value="1"/>
</dbReference>
<protein>
    <recommendedName>
        <fullName evidence="1">CHRD domain-containing protein</fullName>
    </recommendedName>
</protein>
<dbReference type="Proteomes" id="UP000603865">
    <property type="component" value="Unassembled WGS sequence"/>
</dbReference>
<proteinExistence type="predicted"/>
<dbReference type="AlphaFoldDB" id="A0A918CFQ0"/>
<reference evidence="2" key="2">
    <citation type="submission" date="2020-09" db="EMBL/GenBank/DDBJ databases">
        <authorList>
            <person name="Sun Q."/>
            <person name="Ohkuma M."/>
        </authorList>
    </citation>
    <scope>NUCLEOTIDE SEQUENCE</scope>
    <source>
        <strain evidence="2">JCM 31311</strain>
    </source>
</reference>
<evidence type="ECO:0000259" key="1">
    <source>
        <dbReference type="Pfam" id="PF07452"/>
    </source>
</evidence>
<keyword evidence="3" id="KW-1185">Reference proteome</keyword>
<organism evidence="2 3">
    <name type="scientific">Deinococcus ruber</name>
    <dbReference type="NCBI Taxonomy" id="1848197"/>
    <lineage>
        <taxon>Bacteria</taxon>
        <taxon>Thermotogati</taxon>
        <taxon>Deinococcota</taxon>
        <taxon>Deinococci</taxon>
        <taxon>Deinococcales</taxon>
        <taxon>Deinococcaceae</taxon>
        <taxon>Deinococcus</taxon>
    </lineage>
</organism>
<accession>A0A918CFQ0</accession>
<comment type="caution">
    <text evidence="2">The sequence shown here is derived from an EMBL/GenBank/DDBJ whole genome shotgun (WGS) entry which is preliminary data.</text>
</comment>
<sequence length="138" mass="15078">MIELSKDLSRAYIHLAVKNVKLNEIVMLHLYCGRPGQLGPILLDFSLLGNLKQYLSDGVLNIEVKNEDIVNPLAHGHGALAALTVGCPIVQTIPNDRVRAIAGMQAIANSGELYFNLHTKGQTYFGDIRGQFAPVVKK</sequence>
<reference evidence="2" key="1">
    <citation type="journal article" date="2014" name="Int. J. Syst. Evol. Microbiol.">
        <title>Complete genome sequence of Corynebacterium casei LMG S-19264T (=DSM 44701T), isolated from a smear-ripened cheese.</title>
        <authorList>
            <consortium name="US DOE Joint Genome Institute (JGI-PGF)"/>
            <person name="Walter F."/>
            <person name="Albersmeier A."/>
            <person name="Kalinowski J."/>
            <person name="Ruckert C."/>
        </authorList>
    </citation>
    <scope>NUCLEOTIDE SEQUENCE</scope>
    <source>
        <strain evidence="2">JCM 31311</strain>
    </source>
</reference>
<dbReference type="InterPro" id="IPR010895">
    <property type="entry name" value="CHRD"/>
</dbReference>
<feature type="domain" description="CHRD" evidence="1">
    <location>
        <begin position="2"/>
        <end position="131"/>
    </location>
</feature>
<gene>
    <name evidence="2" type="ORF">GCM10008957_35620</name>
</gene>
<dbReference type="EMBL" id="BMQL01000024">
    <property type="protein sequence ID" value="GGR20079.1"/>
    <property type="molecule type" value="Genomic_DNA"/>
</dbReference>
<evidence type="ECO:0000313" key="2">
    <source>
        <dbReference type="EMBL" id="GGR20079.1"/>
    </source>
</evidence>